<evidence type="ECO:0000256" key="6">
    <source>
        <dbReference type="ARBA" id="ARBA00022617"/>
    </source>
</evidence>
<evidence type="ECO:0000313" key="17">
    <source>
        <dbReference type="EMBL" id="ESP03944.1"/>
    </source>
</evidence>
<dbReference type="PANTHER" id="PTHR24289">
    <property type="entry name" value="STEROID 17-ALPHA-HYDROXYLASE/17,20 LYASE"/>
    <property type="match status" value="1"/>
</dbReference>
<dbReference type="GO" id="GO:0004508">
    <property type="term" value="F:steroid 17-alpha-monooxygenase activity"/>
    <property type="evidence" value="ECO:0007669"/>
    <property type="project" value="TreeGrafter"/>
</dbReference>
<dbReference type="AlphaFoldDB" id="V4AIM7"/>
<comment type="subcellular location">
    <subcellularLocation>
        <location evidence="3">Endoplasmic reticulum membrane</location>
        <topology evidence="3">Peripheral membrane protein</topology>
    </subcellularLocation>
    <subcellularLocation>
        <location evidence="2">Microsome membrane</location>
        <topology evidence="2">Peripheral membrane protein</topology>
    </subcellularLocation>
</comment>
<dbReference type="GO" id="GO:0005506">
    <property type="term" value="F:iron ion binding"/>
    <property type="evidence" value="ECO:0007669"/>
    <property type="project" value="InterPro"/>
</dbReference>
<evidence type="ECO:0000256" key="9">
    <source>
        <dbReference type="ARBA" id="ARBA00022848"/>
    </source>
</evidence>
<evidence type="ECO:0000256" key="2">
    <source>
        <dbReference type="ARBA" id="ARBA00004174"/>
    </source>
</evidence>
<dbReference type="Pfam" id="PF00067">
    <property type="entry name" value="p450"/>
    <property type="match status" value="1"/>
</dbReference>
<dbReference type="HOGENOM" id="CLU_001570_22_0_1"/>
<dbReference type="InterPro" id="IPR001128">
    <property type="entry name" value="Cyt_P450"/>
</dbReference>
<keyword evidence="10 15" id="KW-0560">Oxidoreductase</keyword>
<dbReference type="Proteomes" id="UP000030746">
    <property type="component" value="Unassembled WGS sequence"/>
</dbReference>
<evidence type="ECO:0000256" key="5">
    <source>
        <dbReference type="ARBA" id="ARBA00012109"/>
    </source>
</evidence>
<evidence type="ECO:0000256" key="8">
    <source>
        <dbReference type="ARBA" id="ARBA00022824"/>
    </source>
</evidence>
<accession>V4AIM7</accession>
<evidence type="ECO:0000256" key="4">
    <source>
        <dbReference type="ARBA" id="ARBA00010617"/>
    </source>
</evidence>
<feature type="binding site" description="axial binding residue" evidence="14">
    <location>
        <position position="436"/>
    </location>
    <ligand>
        <name>heme</name>
        <dbReference type="ChEBI" id="CHEBI:30413"/>
    </ligand>
    <ligandPart>
        <name>Fe</name>
        <dbReference type="ChEBI" id="CHEBI:18248"/>
    </ligandPart>
</feature>
<dbReference type="CDD" id="cd11028">
    <property type="entry name" value="CYP1"/>
    <property type="match status" value="1"/>
</dbReference>
<keyword evidence="7 14" id="KW-0479">Metal-binding</keyword>
<dbReference type="SUPFAM" id="SSF48264">
    <property type="entry name" value="Cytochrome P450"/>
    <property type="match status" value="1"/>
</dbReference>
<evidence type="ECO:0000256" key="16">
    <source>
        <dbReference type="SAM" id="SignalP"/>
    </source>
</evidence>
<dbReference type="PRINTS" id="PR00463">
    <property type="entry name" value="EP450I"/>
</dbReference>
<dbReference type="PRINTS" id="PR00385">
    <property type="entry name" value="P450"/>
</dbReference>
<dbReference type="GeneID" id="20230574"/>
<dbReference type="InterPro" id="IPR002401">
    <property type="entry name" value="Cyt_P450_E_grp-I"/>
</dbReference>
<name>V4AIM7_LOTGI</name>
<evidence type="ECO:0000256" key="1">
    <source>
        <dbReference type="ARBA" id="ARBA00001971"/>
    </source>
</evidence>
<dbReference type="GO" id="GO:0020037">
    <property type="term" value="F:heme binding"/>
    <property type="evidence" value="ECO:0007669"/>
    <property type="project" value="InterPro"/>
</dbReference>
<dbReference type="GO" id="GO:0005789">
    <property type="term" value="C:endoplasmic reticulum membrane"/>
    <property type="evidence" value="ECO:0007669"/>
    <property type="project" value="UniProtKB-SubCell"/>
</dbReference>
<feature type="chain" id="PRO_5004717225" description="unspecific monooxygenase" evidence="16">
    <location>
        <begin position="28"/>
        <end position="491"/>
    </location>
</feature>
<organism evidence="17 18">
    <name type="scientific">Lottia gigantea</name>
    <name type="common">Giant owl limpet</name>
    <dbReference type="NCBI Taxonomy" id="225164"/>
    <lineage>
        <taxon>Eukaryota</taxon>
        <taxon>Metazoa</taxon>
        <taxon>Spiralia</taxon>
        <taxon>Lophotrochozoa</taxon>
        <taxon>Mollusca</taxon>
        <taxon>Gastropoda</taxon>
        <taxon>Patellogastropoda</taxon>
        <taxon>Lottioidea</taxon>
        <taxon>Lottiidae</taxon>
        <taxon>Lottia</taxon>
    </lineage>
</organism>
<comment type="similarity">
    <text evidence="4 15">Belongs to the cytochrome P450 family.</text>
</comment>
<evidence type="ECO:0000256" key="14">
    <source>
        <dbReference type="PIRSR" id="PIRSR602401-1"/>
    </source>
</evidence>
<feature type="signal peptide" evidence="16">
    <location>
        <begin position="1"/>
        <end position="27"/>
    </location>
</feature>
<evidence type="ECO:0000256" key="12">
    <source>
        <dbReference type="ARBA" id="ARBA00023033"/>
    </source>
</evidence>
<dbReference type="InterPro" id="IPR017972">
    <property type="entry name" value="Cyt_P450_CS"/>
</dbReference>
<dbReference type="EC" id="1.14.14.1" evidence="5"/>
<keyword evidence="9" id="KW-0492">Microsome</keyword>
<protein>
    <recommendedName>
        <fullName evidence="5">unspecific monooxygenase</fullName>
        <ecNumber evidence="5">1.14.14.1</ecNumber>
    </recommendedName>
</protein>
<dbReference type="CTD" id="20230574"/>
<evidence type="ECO:0000256" key="3">
    <source>
        <dbReference type="ARBA" id="ARBA00004406"/>
    </source>
</evidence>
<keyword evidence="8" id="KW-0256">Endoplasmic reticulum</keyword>
<sequence length="491" mass="55676">MPVSVIIVTFWLALLTVLLIQYFTAEGNDIPGPRGIPIFGYLPYFGKNPHLTFMELRKKYGDVFSVQMGSFPAIVISGKDTIKEALVTSGDDFSGRPDFYTATLLDDAESLTFGTFGNRYIQQRKIGSNVLYAFSNARTNPLEDMVEEEVRRLCEEFEKHEGEPFDPSSAIFLSVGSVLYQICYGQNEEVRNDEKFCQFVEVSGDFSKFTGAGNPIDVMPWLRFVMPWKLFSFLRVLGRLEKVIKANTKEQVESYSDDYRRHLVDGIHKVALEVEANPEIGLKGHHVRSMMGDITTAGFETISTTISWGILYMAANPKIQKKVYKELEQVVGSRCVRLEDKPNLPYTVATITEIMRIANVLPLAVPRATTKDTQLKGFKVRKGTVVLPNFYSVTHDEKIWGDPHVFRPERFLGRDGQLNKDKMDQFTAFSMGRRKCLGEFLARMEVFLFFAGIIQKCEIKKPEELEGYSFKGSFGLTVKSEPYDICAALRT</sequence>
<dbReference type="InterPro" id="IPR036396">
    <property type="entry name" value="Cyt_P450_sf"/>
</dbReference>
<evidence type="ECO:0000256" key="7">
    <source>
        <dbReference type="ARBA" id="ARBA00022723"/>
    </source>
</evidence>
<dbReference type="EMBL" id="KB199905">
    <property type="protein sequence ID" value="ESP03944.1"/>
    <property type="molecule type" value="Genomic_DNA"/>
</dbReference>
<dbReference type="Gene3D" id="1.10.630.10">
    <property type="entry name" value="Cytochrome P450"/>
    <property type="match status" value="1"/>
</dbReference>
<dbReference type="PROSITE" id="PS00086">
    <property type="entry name" value="CYTOCHROME_P450"/>
    <property type="match status" value="1"/>
</dbReference>
<dbReference type="GO" id="GO:0042446">
    <property type="term" value="P:hormone biosynthetic process"/>
    <property type="evidence" value="ECO:0007669"/>
    <property type="project" value="TreeGrafter"/>
</dbReference>
<evidence type="ECO:0000256" key="10">
    <source>
        <dbReference type="ARBA" id="ARBA00023002"/>
    </source>
</evidence>
<dbReference type="FunFam" id="1.10.630.10:FF:000238">
    <property type="entry name" value="Cytochrome P450 2A6"/>
    <property type="match status" value="1"/>
</dbReference>
<keyword evidence="13" id="KW-0472">Membrane</keyword>
<keyword evidence="6 14" id="KW-0349">Heme</keyword>
<reference evidence="17 18" key="1">
    <citation type="journal article" date="2013" name="Nature">
        <title>Insights into bilaterian evolution from three spiralian genomes.</title>
        <authorList>
            <person name="Simakov O."/>
            <person name="Marletaz F."/>
            <person name="Cho S.J."/>
            <person name="Edsinger-Gonzales E."/>
            <person name="Havlak P."/>
            <person name="Hellsten U."/>
            <person name="Kuo D.H."/>
            <person name="Larsson T."/>
            <person name="Lv J."/>
            <person name="Arendt D."/>
            <person name="Savage R."/>
            <person name="Osoegawa K."/>
            <person name="de Jong P."/>
            <person name="Grimwood J."/>
            <person name="Chapman J.A."/>
            <person name="Shapiro H."/>
            <person name="Aerts A."/>
            <person name="Otillar R.P."/>
            <person name="Terry A.Y."/>
            <person name="Boore J.L."/>
            <person name="Grigoriev I.V."/>
            <person name="Lindberg D.R."/>
            <person name="Seaver E.C."/>
            <person name="Weisblat D.A."/>
            <person name="Putnam N.H."/>
            <person name="Rokhsar D.S."/>
        </authorList>
    </citation>
    <scope>NUCLEOTIDE SEQUENCE [LARGE SCALE GENOMIC DNA]</scope>
</reference>
<evidence type="ECO:0000256" key="15">
    <source>
        <dbReference type="RuleBase" id="RU000461"/>
    </source>
</evidence>
<comment type="cofactor">
    <cofactor evidence="1 14">
        <name>heme</name>
        <dbReference type="ChEBI" id="CHEBI:30413"/>
    </cofactor>
</comment>
<evidence type="ECO:0000256" key="11">
    <source>
        <dbReference type="ARBA" id="ARBA00023004"/>
    </source>
</evidence>
<keyword evidence="16" id="KW-0732">Signal</keyword>
<dbReference type="GO" id="GO:0042448">
    <property type="term" value="P:progesterone metabolic process"/>
    <property type="evidence" value="ECO:0007669"/>
    <property type="project" value="TreeGrafter"/>
</dbReference>
<dbReference type="KEGG" id="lgi:LOTGIDRAFT_110341"/>
<dbReference type="OrthoDB" id="1055148at2759"/>
<keyword evidence="18" id="KW-1185">Reference proteome</keyword>
<dbReference type="STRING" id="225164.V4AIM7"/>
<evidence type="ECO:0000313" key="18">
    <source>
        <dbReference type="Proteomes" id="UP000030746"/>
    </source>
</evidence>
<dbReference type="RefSeq" id="XP_009045426.1">
    <property type="nucleotide sequence ID" value="XM_009047178.1"/>
</dbReference>
<dbReference type="OMA" id="QYGDRRF"/>
<gene>
    <name evidence="17" type="ORF">LOTGIDRAFT_110341</name>
</gene>
<evidence type="ECO:0000256" key="13">
    <source>
        <dbReference type="ARBA" id="ARBA00023136"/>
    </source>
</evidence>
<keyword evidence="12 15" id="KW-0503">Monooxygenase</keyword>
<keyword evidence="11 14" id="KW-0408">Iron</keyword>
<dbReference type="PANTHER" id="PTHR24289:SF21">
    <property type="entry name" value="CYTOCHROME P450 1A"/>
    <property type="match status" value="1"/>
</dbReference>
<proteinExistence type="inferred from homology"/>